<feature type="compositionally biased region" description="Polar residues" evidence="2">
    <location>
        <begin position="750"/>
        <end position="761"/>
    </location>
</feature>
<comment type="caution">
    <text evidence="3">The sequence shown here is derived from an EMBL/GenBank/DDBJ whole genome shotgun (WGS) entry which is preliminary data.</text>
</comment>
<feature type="compositionally biased region" description="Basic residues" evidence="2">
    <location>
        <begin position="26"/>
        <end position="40"/>
    </location>
</feature>
<proteinExistence type="predicted"/>
<evidence type="ECO:0000256" key="2">
    <source>
        <dbReference type="SAM" id="MobiDB-lite"/>
    </source>
</evidence>
<sequence length="783" mass="88780">MNAKGNYRLEELSLLASSRSGQKATSRGRRKRRRRGRARLSSKFTAQRKTAPVKSDLCQTGDANLNKTNNEESKEPKTLEQQHPQQSDQTPTMEKGPSLLEAFGGGELVALTGKEQLKQLQQAVEKRNEIIARLSSNLQEALASRDQVQLEAQSLAGQIMALQRQLQQICLERFNIVSRCALIIIFDSILFRLVLNFCASKVNRKLKGSIPISSMTRLPKQISVIGRQPSLESANVETTAELSVESVDSETGALLQSLRTQLEEERQRSKCAYADLAVEIEKHQHVLSLLEEERKGREEEREEREMQLQELRTQLSSVQNQCLELQQDKAEKEKLNREVLELKERLQMKENAESKLNADAPGTTALQFQALEEEMEMLKEEHRKEVEKVKQLLNEREKELEENQAKAAVGCDEKFTAEVRPDQDSMNVTTSGDILMERYLSSIPLEHPNSVANESLDQCSQLDISANNSFELNSEVLGDEPLLSISNRFPEEHETFHNSPHLSLHIPASDVSHPQTSAQWLHNSTSGDLESSQVSEQHCEEMDLEKELLNQQCEELREELSVKDRETIVLRAEIMKTAEELEEARSRWAQVTDELRQTLWELQEEKEKRRHVEEDMILRIHEQDDLKNKLHALIEEKENAAILSASTCTLAEGEDELIEEQHNTKEMALPSDQMKSKLLIVSVQEAAEASASAKDGLDHSNVSQTQALQVRCECLQLELEESKMTCKSTAALLEERTKELNEALKELETTRAQGSNNSNGNGRIARRTGEEPTQFKQCCHGEE</sequence>
<feature type="region of interest" description="Disordered" evidence="2">
    <location>
        <begin position="1"/>
        <end position="98"/>
    </location>
</feature>
<protein>
    <submittedName>
        <fullName evidence="3">Uncharacterized protein</fullName>
    </submittedName>
</protein>
<feature type="coiled-coil region" evidence="1">
    <location>
        <begin position="273"/>
        <end position="406"/>
    </location>
</feature>
<gene>
    <name evidence="3" type="ORF">fugu_016356</name>
</gene>
<organism evidence="3 4">
    <name type="scientific">Takifugu bimaculatus</name>
    <dbReference type="NCBI Taxonomy" id="433685"/>
    <lineage>
        <taxon>Eukaryota</taxon>
        <taxon>Metazoa</taxon>
        <taxon>Chordata</taxon>
        <taxon>Craniata</taxon>
        <taxon>Vertebrata</taxon>
        <taxon>Euteleostomi</taxon>
        <taxon>Actinopterygii</taxon>
        <taxon>Neopterygii</taxon>
        <taxon>Teleostei</taxon>
        <taxon>Neoteleostei</taxon>
        <taxon>Acanthomorphata</taxon>
        <taxon>Eupercaria</taxon>
        <taxon>Tetraodontiformes</taxon>
        <taxon>Tetradontoidea</taxon>
        <taxon>Tetraodontidae</taxon>
        <taxon>Takifugu</taxon>
    </lineage>
</organism>
<feature type="coiled-coil region" evidence="1">
    <location>
        <begin position="539"/>
        <end position="643"/>
    </location>
</feature>
<dbReference type="Proteomes" id="UP000516260">
    <property type="component" value="Chromosome 18"/>
</dbReference>
<evidence type="ECO:0000256" key="1">
    <source>
        <dbReference type="SAM" id="Coils"/>
    </source>
</evidence>
<accession>A0A4Z2BST3</accession>
<dbReference type="EMBL" id="SWLE01000010">
    <property type="protein sequence ID" value="TNM95273.1"/>
    <property type="molecule type" value="Genomic_DNA"/>
</dbReference>
<feature type="compositionally biased region" description="Polar residues" evidence="2">
    <location>
        <begin position="57"/>
        <end position="68"/>
    </location>
</feature>
<feature type="region of interest" description="Disordered" evidence="2">
    <location>
        <begin position="748"/>
        <end position="783"/>
    </location>
</feature>
<name>A0A4Z2BST3_9TELE</name>
<keyword evidence="4" id="KW-1185">Reference proteome</keyword>
<feature type="compositionally biased region" description="Polar residues" evidence="2">
    <location>
        <begin position="81"/>
        <end position="92"/>
    </location>
</feature>
<dbReference type="AlphaFoldDB" id="A0A4Z2BST3"/>
<evidence type="ECO:0000313" key="3">
    <source>
        <dbReference type="EMBL" id="TNM95273.1"/>
    </source>
</evidence>
<feature type="compositionally biased region" description="Basic and acidic residues" evidence="2">
    <location>
        <begin position="69"/>
        <end position="80"/>
    </location>
</feature>
<evidence type="ECO:0000313" key="4">
    <source>
        <dbReference type="Proteomes" id="UP000516260"/>
    </source>
</evidence>
<reference evidence="3 4" key="1">
    <citation type="submission" date="2019-04" db="EMBL/GenBank/DDBJ databases">
        <title>The sequence and de novo assembly of Takifugu bimaculatus genome using PacBio and Hi-C technologies.</title>
        <authorList>
            <person name="Xu P."/>
            <person name="Liu B."/>
            <person name="Zhou Z."/>
        </authorList>
    </citation>
    <scope>NUCLEOTIDE SEQUENCE [LARGE SCALE GENOMIC DNA]</scope>
    <source>
        <strain evidence="3">TB-2018</strain>
        <tissue evidence="3">Muscle</tissue>
    </source>
</reference>
<feature type="coiled-coil region" evidence="1">
    <location>
        <begin position="117"/>
        <end position="165"/>
    </location>
</feature>
<keyword evidence="1" id="KW-0175">Coiled coil</keyword>